<dbReference type="CDD" id="cd00093">
    <property type="entry name" value="HTH_XRE"/>
    <property type="match status" value="1"/>
</dbReference>
<dbReference type="KEGG" id="pdh:B9T62_34465"/>
<dbReference type="Pfam" id="PF01381">
    <property type="entry name" value="HTH_3"/>
    <property type="match status" value="1"/>
</dbReference>
<organism evidence="2 3">
    <name type="scientific">Paenibacillus donghaensis</name>
    <dbReference type="NCBI Taxonomy" id="414771"/>
    <lineage>
        <taxon>Bacteria</taxon>
        <taxon>Bacillati</taxon>
        <taxon>Bacillota</taxon>
        <taxon>Bacilli</taxon>
        <taxon>Bacillales</taxon>
        <taxon>Paenibacillaceae</taxon>
        <taxon>Paenibacillus</taxon>
    </lineage>
</organism>
<dbReference type="Gene3D" id="1.10.260.40">
    <property type="entry name" value="lambda repressor-like DNA-binding domains"/>
    <property type="match status" value="1"/>
</dbReference>
<feature type="domain" description="HTH cro/C1-type" evidence="1">
    <location>
        <begin position="22"/>
        <end position="61"/>
    </location>
</feature>
<dbReference type="GO" id="GO:0003677">
    <property type="term" value="F:DNA binding"/>
    <property type="evidence" value="ECO:0007669"/>
    <property type="project" value="InterPro"/>
</dbReference>
<reference evidence="2 3" key="1">
    <citation type="submission" date="2017-06" db="EMBL/GenBank/DDBJ databases">
        <title>Complete genome sequence of Paenibacillus donghaensis KCTC 13049T isolated from East Sea sediment, South Korea.</title>
        <authorList>
            <person name="Jung B.K."/>
            <person name="Hong S.-J."/>
            <person name="Shin J.-H."/>
        </authorList>
    </citation>
    <scope>NUCLEOTIDE SEQUENCE [LARGE SCALE GENOMIC DNA]</scope>
    <source>
        <strain evidence="2 3">KCTC 13049</strain>
    </source>
</reference>
<dbReference type="SMART" id="SM00530">
    <property type="entry name" value="HTH_XRE"/>
    <property type="match status" value="1"/>
</dbReference>
<accession>A0A2Z2KP04</accession>
<proteinExistence type="predicted"/>
<protein>
    <recommendedName>
        <fullName evidence="1">HTH cro/C1-type domain-containing protein</fullName>
    </recommendedName>
</protein>
<evidence type="ECO:0000313" key="3">
    <source>
        <dbReference type="Proteomes" id="UP000249890"/>
    </source>
</evidence>
<dbReference type="InterPro" id="IPR010982">
    <property type="entry name" value="Lambda_DNA-bd_dom_sf"/>
</dbReference>
<evidence type="ECO:0000313" key="2">
    <source>
        <dbReference type="EMBL" id="ASA25393.1"/>
    </source>
</evidence>
<dbReference type="PROSITE" id="PS50943">
    <property type="entry name" value="HTH_CROC1"/>
    <property type="match status" value="1"/>
</dbReference>
<gene>
    <name evidence="2" type="ORF">B9T62_34465</name>
</gene>
<dbReference type="InterPro" id="IPR001387">
    <property type="entry name" value="Cro/C1-type_HTH"/>
</dbReference>
<dbReference type="EMBL" id="CP021780">
    <property type="protein sequence ID" value="ASA25393.1"/>
    <property type="molecule type" value="Genomic_DNA"/>
</dbReference>
<dbReference type="SUPFAM" id="SSF47413">
    <property type="entry name" value="lambda repressor-like DNA-binding domains"/>
    <property type="match status" value="1"/>
</dbReference>
<name>A0A2Z2KP04_9BACL</name>
<evidence type="ECO:0000259" key="1">
    <source>
        <dbReference type="PROSITE" id="PS50943"/>
    </source>
</evidence>
<sequence length="99" mass="11485">MRIRHMRISHDGGLEMKVGTIMRACRERKGYTQEHMAGLMEVDQATISRFENGRQTPDLTTFVEWVDQTESQEVAVAYLYGIKGIKIMQHIMNQREVSI</sequence>
<dbReference type="Proteomes" id="UP000249890">
    <property type="component" value="Chromosome"/>
</dbReference>
<keyword evidence="3" id="KW-1185">Reference proteome</keyword>
<dbReference type="AlphaFoldDB" id="A0A2Z2KP04"/>